<evidence type="ECO:0000313" key="1">
    <source>
        <dbReference type="EMBL" id="KIK17630.1"/>
    </source>
</evidence>
<accession>A0A0C9XYQ2</accession>
<dbReference type="HOGENOM" id="CLU_2942656_0_0_1"/>
<proteinExistence type="predicted"/>
<sequence>MSSHSVIKKVLDVSRRALNAGVIDITELISRYVGDIKSVLAILGRLREIHSMLAAMKVMA</sequence>
<gene>
    <name evidence="1" type="ORF">PISMIDRAFT_685073</name>
</gene>
<reference evidence="1 2" key="1">
    <citation type="submission" date="2014-04" db="EMBL/GenBank/DDBJ databases">
        <authorList>
            <consortium name="DOE Joint Genome Institute"/>
            <person name="Kuo A."/>
            <person name="Kohler A."/>
            <person name="Costa M.D."/>
            <person name="Nagy L.G."/>
            <person name="Floudas D."/>
            <person name="Copeland A."/>
            <person name="Barry K.W."/>
            <person name="Cichocki N."/>
            <person name="Veneault-Fourrey C."/>
            <person name="LaButti K."/>
            <person name="Lindquist E.A."/>
            <person name="Lipzen A."/>
            <person name="Lundell T."/>
            <person name="Morin E."/>
            <person name="Murat C."/>
            <person name="Sun H."/>
            <person name="Tunlid A."/>
            <person name="Henrissat B."/>
            <person name="Grigoriev I.V."/>
            <person name="Hibbett D.S."/>
            <person name="Martin F."/>
            <person name="Nordberg H.P."/>
            <person name="Cantor M.N."/>
            <person name="Hua S.X."/>
        </authorList>
    </citation>
    <scope>NUCLEOTIDE SEQUENCE [LARGE SCALE GENOMIC DNA]</scope>
    <source>
        <strain evidence="1 2">441</strain>
    </source>
</reference>
<protein>
    <submittedName>
        <fullName evidence="1">Unplaced genomic scaffold scaffold_139, whole genome shotgun sequence</fullName>
    </submittedName>
</protein>
<organism evidence="1 2">
    <name type="scientific">Pisolithus microcarpus 441</name>
    <dbReference type="NCBI Taxonomy" id="765257"/>
    <lineage>
        <taxon>Eukaryota</taxon>
        <taxon>Fungi</taxon>
        <taxon>Dikarya</taxon>
        <taxon>Basidiomycota</taxon>
        <taxon>Agaricomycotina</taxon>
        <taxon>Agaricomycetes</taxon>
        <taxon>Agaricomycetidae</taxon>
        <taxon>Boletales</taxon>
        <taxon>Sclerodermatineae</taxon>
        <taxon>Pisolithaceae</taxon>
        <taxon>Pisolithus</taxon>
    </lineage>
</organism>
<evidence type="ECO:0000313" key="2">
    <source>
        <dbReference type="Proteomes" id="UP000054018"/>
    </source>
</evidence>
<reference evidence="2" key="2">
    <citation type="submission" date="2015-01" db="EMBL/GenBank/DDBJ databases">
        <title>Evolutionary Origins and Diversification of the Mycorrhizal Mutualists.</title>
        <authorList>
            <consortium name="DOE Joint Genome Institute"/>
            <consortium name="Mycorrhizal Genomics Consortium"/>
            <person name="Kohler A."/>
            <person name="Kuo A."/>
            <person name="Nagy L.G."/>
            <person name="Floudas D."/>
            <person name="Copeland A."/>
            <person name="Barry K.W."/>
            <person name="Cichocki N."/>
            <person name="Veneault-Fourrey C."/>
            <person name="LaButti K."/>
            <person name="Lindquist E.A."/>
            <person name="Lipzen A."/>
            <person name="Lundell T."/>
            <person name="Morin E."/>
            <person name="Murat C."/>
            <person name="Riley R."/>
            <person name="Ohm R."/>
            <person name="Sun H."/>
            <person name="Tunlid A."/>
            <person name="Henrissat B."/>
            <person name="Grigoriev I.V."/>
            <person name="Hibbett D.S."/>
            <person name="Martin F."/>
        </authorList>
    </citation>
    <scope>NUCLEOTIDE SEQUENCE [LARGE SCALE GENOMIC DNA]</scope>
    <source>
        <strain evidence="2">441</strain>
    </source>
</reference>
<dbReference type="Proteomes" id="UP000054018">
    <property type="component" value="Unassembled WGS sequence"/>
</dbReference>
<dbReference type="AlphaFoldDB" id="A0A0C9XYQ2"/>
<keyword evidence="2" id="KW-1185">Reference proteome</keyword>
<name>A0A0C9XYQ2_9AGAM</name>
<dbReference type="EMBL" id="KN833823">
    <property type="protein sequence ID" value="KIK17630.1"/>
    <property type="molecule type" value="Genomic_DNA"/>
</dbReference>